<accession>A0A6M7UEV5</accession>
<evidence type="ECO:0000313" key="3">
    <source>
        <dbReference type="EMBL" id="QKC76449.1"/>
    </source>
</evidence>
<sequence length="99" mass="11147">MRSTQPLTITLPLEMAQMVKNKVASGEYATESEVIRDGLRTLAARDAAVDRWLREEVAPTMDALQKDPSLVSPLEEVRKRLHNRIDALAGKRSRQDDAF</sequence>
<dbReference type="CDD" id="cd22231">
    <property type="entry name" value="RHH_NikR_HicB-like"/>
    <property type="match status" value="1"/>
</dbReference>
<dbReference type="PANTHER" id="PTHR36582:SF2">
    <property type="entry name" value="ANTITOXIN PARD"/>
    <property type="match status" value="1"/>
</dbReference>
<dbReference type="RefSeq" id="WP_064989081.1">
    <property type="nucleotide sequence ID" value="NZ_CP033361.1"/>
</dbReference>
<protein>
    <submittedName>
        <fullName evidence="3">Type II toxin-antitoxin system ParD family antitoxin</fullName>
    </submittedName>
</protein>
<dbReference type="PANTHER" id="PTHR36582">
    <property type="entry name" value="ANTITOXIN PARD"/>
    <property type="match status" value="1"/>
</dbReference>
<dbReference type="Proteomes" id="UP000503339">
    <property type="component" value="Chromosome"/>
</dbReference>
<evidence type="ECO:0000256" key="1">
    <source>
        <dbReference type="ARBA" id="ARBA00008580"/>
    </source>
</evidence>
<dbReference type="KEGG" id="merd:EB233_13685"/>
<dbReference type="GO" id="GO:0006355">
    <property type="term" value="P:regulation of DNA-templated transcription"/>
    <property type="evidence" value="ECO:0007669"/>
    <property type="project" value="InterPro"/>
</dbReference>
<reference evidence="3 4" key="1">
    <citation type="submission" date="2018-10" db="EMBL/GenBank/DDBJ databases">
        <authorList>
            <person name="Perry B.J."/>
            <person name="Sullivan J.T."/>
            <person name="Murphy R.J.T."/>
            <person name="Ramsay J.P."/>
            <person name="Ronson C.W."/>
        </authorList>
    </citation>
    <scope>NUCLEOTIDE SEQUENCE [LARGE SCALE GENOMIC DNA]</scope>
    <source>
        <strain evidence="3 4">NZP2014</strain>
    </source>
</reference>
<dbReference type="Gene3D" id="6.10.10.120">
    <property type="entry name" value="Antitoxin ParD1-like"/>
    <property type="match status" value="1"/>
</dbReference>
<dbReference type="Pfam" id="PF03693">
    <property type="entry name" value="ParD_antitoxin"/>
    <property type="match status" value="1"/>
</dbReference>
<dbReference type="InterPro" id="IPR022789">
    <property type="entry name" value="ParD"/>
</dbReference>
<name>A0A6M7UEV5_9HYPH</name>
<keyword evidence="2" id="KW-1277">Toxin-antitoxin system</keyword>
<dbReference type="InterPro" id="IPR038296">
    <property type="entry name" value="ParD_sf"/>
</dbReference>
<keyword evidence="4" id="KW-1185">Reference proteome</keyword>
<dbReference type="SUPFAM" id="SSF47598">
    <property type="entry name" value="Ribbon-helix-helix"/>
    <property type="match status" value="1"/>
</dbReference>
<dbReference type="EMBL" id="CP033361">
    <property type="protein sequence ID" value="QKC76449.1"/>
    <property type="molecule type" value="Genomic_DNA"/>
</dbReference>
<proteinExistence type="inferred from homology"/>
<comment type="similarity">
    <text evidence="1">Belongs to the ParD antitoxin family.</text>
</comment>
<gene>
    <name evidence="3" type="ORF">EB233_13685</name>
</gene>
<dbReference type="InterPro" id="IPR010985">
    <property type="entry name" value="Ribbon_hlx_hlx"/>
</dbReference>
<evidence type="ECO:0000256" key="2">
    <source>
        <dbReference type="ARBA" id="ARBA00022649"/>
    </source>
</evidence>
<organism evidence="3 4">
    <name type="scientific">Mesorhizobium erdmanii</name>
    <dbReference type="NCBI Taxonomy" id="1777866"/>
    <lineage>
        <taxon>Bacteria</taxon>
        <taxon>Pseudomonadati</taxon>
        <taxon>Pseudomonadota</taxon>
        <taxon>Alphaproteobacteria</taxon>
        <taxon>Hyphomicrobiales</taxon>
        <taxon>Phyllobacteriaceae</taxon>
        <taxon>Mesorhizobium</taxon>
    </lineage>
</organism>
<evidence type="ECO:0000313" key="4">
    <source>
        <dbReference type="Proteomes" id="UP000503339"/>
    </source>
</evidence>
<dbReference type="AlphaFoldDB" id="A0A6M7UEV5"/>